<organism evidence="9 14">
    <name type="scientific">Phytophthora cactorum</name>
    <dbReference type="NCBI Taxonomy" id="29920"/>
    <lineage>
        <taxon>Eukaryota</taxon>
        <taxon>Sar</taxon>
        <taxon>Stramenopiles</taxon>
        <taxon>Oomycota</taxon>
        <taxon>Peronosporomycetes</taxon>
        <taxon>Peronosporales</taxon>
        <taxon>Peronosporaceae</taxon>
        <taxon>Phytophthora</taxon>
    </lineage>
</organism>
<comment type="caution">
    <text evidence="9">The sequence shown here is derived from an EMBL/GenBank/DDBJ whole genome shotgun (WGS) entry which is preliminary data.</text>
</comment>
<evidence type="ECO:0000313" key="13">
    <source>
        <dbReference type="EMBL" id="KAG3216813.1"/>
    </source>
</evidence>
<comment type="catalytic activity">
    <reaction evidence="5">
        <text>[protein]-dithiol + NAD(+) = [protein]-disulfide + NADH + H(+)</text>
        <dbReference type="Rhea" id="RHEA:18749"/>
        <dbReference type="Rhea" id="RHEA-COMP:10593"/>
        <dbReference type="Rhea" id="RHEA-COMP:10594"/>
        <dbReference type="ChEBI" id="CHEBI:15378"/>
        <dbReference type="ChEBI" id="CHEBI:29950"/>
        <dbReference type="ChEBI" id="CHEBI:50058"/>
        <dbReference type="ChEBI" id="CHEBI:57540"/>
        <dbReference type="ChEBI" id="CHEBI:57945"/>
        <dbReference type="EC" id="1.8.1.8"/>
    </reaction>
</comment>
<dbReference type="GO" id="GO:0047134">
    <property type="term" value="F:protein-disulfide reductase [NAD(P)H] activity"/>
    <property type="evidence" value="ECO:0007669"/>
    <property type="project" value="UniProtKB-EC"/>
</dbReference>
<keyword evidence="2" id="KW-0677">Repeat</keyword>
<evidence type="ECO:0000313" key="14">
    <source>
        <dbReference type="Proteomes" id="UP000735874"/>
    </source>
</evidence>
<dbReference type="Proteomes" id="UP000697107">
    <property type="component" value="Unassembled WGS sequence"/>
</dbReference>
<dbReference type="EMBL" id="RCMV01000462">
    <property type="protein sequence ID" value="KAG3216813.1"/>
    <property type="molecule type" value="Genomic_DNA"/>
</dbReference>
<reference evidence="9" key="1">
    <citation type="submission" date="2018-10" db="EMBL/GenBank/DDBJ databases">
        <title>Effector identification in a new, highly contiguous assembly of the strawberry crown rot pathogen Phytophthora cactorum.</title>
        <authorList>
            <person name="Armitage A.D."/>
            <person name="Nellist C.F."/>
            <person name="Bates H."/>
            <person name="Vickerstaff R.J."/>
            <person name="Harrison R.J."/>
        </authorList>
    </citation>
    <scope>NUCLEOTIDE SEQUENCE</scope>
    <source>
        <strain evidence="9">15-7</strain>
        <strain evidence="11">4032</strain>
        <strain evidence="10">4040</strain>
        <strain evidence="12">P415</strain>
        <strain evidence="13">P421</strain>
    </source>
</reference>
<protein>
    <recommendedName>
        <fullName evidence="1">protein-disulfide reductase</fullName>
        <ecNumber evidence="1">1.8.1.8</ecNumber>
    </recommendedName>
</protein>
<comment type="catalytic activity">
    <reaction evidence="6">
        <text>[protein]-dithiol + NADP(+) = [protein]-disulfide + NADPH + H(+)</text>
        <dbReference type="Rhea" id="RHEA:18753"/>
        <dbReference type="Rhea" id="RHEA-COMP:10593"/>
        <dbReference type="Rhea" id="RHEA-COMP:10594"/>
        <dbReference type="ChEBI" id="CHEBI:15378"/>
        <dbReference type="ChEBI" id="CHEBI:29950"/>
        <dbReference type="ChEBI" id="CHEBI:50058"/>
        <dbReference type="ChEBI" id="CHEBI:57783"/>
        <dbReference type="ChEBI" id="CHEBI:58349"/>
        <dbReference type="EC" id="1.8.1.8"/>
    </reaction>
</comment>
<dbReference type="EMBL" id="RCMK01000923">
    <property type="protein sequence ID" value="KAG2907624.1"/>
    <property type="molecule type" value="Genomic_DNA"/>
</dbReference>
<proteinExistence type="predicted"/>
<dbReference type="InterPro" id="IPR012336">
    <property type="entry name" value="Thioredoxin-like_fold"/>
</dbReference>
<evidence type="ECO:0000256" key="1">
    <source>
        <dbReference type="ARBA" id="ARBA00012612"/>
    </source>
</evidence>
<dbReference type="Proteomes" id="UP000736787">
    <property type="component" value="Unassembled WGS sequence"/>
</dbReference>
<dbReference type="InterPro" id="IPR052259">
    <property type="entry name" value="Nucleoredoxin-like"/>
</dbReference>
<evidence type="ECO:0000256" key="7">
    <source>
        <dbReference type="SAM" id="MobiDB-lite"/>
    </source>
</evidence>
<dbReference type="EMBL" id="RCML01000314">
    <property type="protein sequence ID" value="KAG2981195.1"/>
    <property type="molecule type" value="Genomic_DNA"/>
</dbReference>
<dbReference type="Gene3D" id="3.40.30.10">
    <property type="entry name" value="Glutaredoxin"/>
    <property type="match status" value="1"/>
</dbReference>
<dbReference type="EMBL" id="RCMG01000899">
    <property type="protein sequence ID" value="KAG2842925.1"/>
    <property type="molecule type" value="Genomic_DNA"/>
</dbReference>
<dbReference type="Proteomes" id="UP000735874">
    <property type="component" value="Unassembled WGS sequence"/>
</dbReference>
<dbReference type="PANTHER" id="PTHR13871">
    <property type="entry name" value="THIOREDOXIN"/>
    <property type="match status" value="1"/>
</dbReference>
<dbReference type="Proteomes" id="UP000774804">
    <property type="component" value="Unassembled WGS sequence"/>
</dbReference>
<dbReference type="EC" id="1.8.1.8" evidence="1"/>
<evidence type="ECO:0000256" key="6">
    <source>
        <dbReference type="ARBA" id="ARBA00047804"/>
    </source>
</evidence>
<evidence type="ECO:0000256" key="3">
    <source>
        <dbReference type="ARBA" id="ARBA00023002"/>
    </source>
</evidence>
<dbReference type="EMBL" id="RCMI01000485">
    <property type="protein sequence ID" value="KAG2908713.1"/>
    <property type="molecule type" value="Genomic_DNA"/>
</dbReference>
<evidence type="ECO:0000313" key="12">
    <source>
        <dbReference type="EMBL" id="KAG2981195.1"/>
    </source>
</evidence>
<dbReference type="Pfam" id="PF13905">
    <property type="entry name" value="Thioredoxin_8"/>
    <property type="match status" value="1"/>
</dbReference>
<feature type="region of interest" description="Disordered" evidence="7">
    <location>
        <begin position="1"/>
        <end position="29"/>
    </location>
</feature>
<evidence type="ECO:0000256" key="2">
    <source>
        <dbReference type="ARBA" id="ARBA00022737"/>
    </source>
</evidence>
<accession>A0A8T0YDY1</accession>
<dbReference type="AlphaFoldDB" id="A0A8T0YDY1"/>
<name>A0A8T0YDY1_9STRA</name>
<feature type="domain" description="Thioredoxin-like fold" evidence="8">
    <location>
        <begin position="17"/>
        <end position="64"/>
    </location>
</feature>
<evidence type="ECO:0000313" key="11">
    <source>
        <dbReference type="EMBL" id="KAG2908713.1"/>
    </source>
</evidence>
<evidence type="ECO:0000256" key="4">
    <source>
        <dbReference type="ARBA" id="ARBA00023027"/>
    </source>
</evidence>
<keyword evidence="4" id="KW-0520">NAD</keyword>
<dbReference type="PANTHER" id="PTHR13871:SF96">
    <property type="entry name" value="THIOREDOXIN DOMAIN-CONTAINING PROTEIN"/>
    <property type="match status" value="1"/>
</dbReference>
<evidence type="ECO:0000313" key="9">
    <source>
        <dbReference type="EMBL" id="KAG2842925.1"/>
    </source>
</evidence>
<gene>
    <name evidence="9" type="ORF">PC113_g18700</name>
    <name evidence="11" type="ORF">PC115_g13518</name>
    <name evidence="10" type="ORF">PC117_g20166</name>
    <name evidence="12" type="ORF">PC118_g10744</name>
    <name evidence="13" type="ORF">PC129_g12356</name>
</gene>
<evidence type="ECO:0000259" key="8">
    <source>
        <dbReference type="Pfam" id="PF13905"/>
    </source>
</evidence>
<dbReference type="SUPFAM" id="SSF52833">
    <property type="entry name" value="Thioredoxin-like"/>
    <property type="match status" value="1"/>
</dbReference>
<dbReference type="Proteomes" id="UP000760860">
    <property type="component" value="Unassembled WGS sequence"/>
</dbReference>
<sequence>MSQTAKEAFRYSSIPDAQEAHDAYQSQQPWPAVRFDDDIRIELRDEFYVKTIPTLIFVDQEGNVVNRDGRSLVNIAAINENNHQTVEWVASQVGVGSPFRYDSGNSDF</sequence>
<evidence type="ECO:0000313" key="10">
    <source>
        <dbReference type="EMBL" id="KAG2907624.1"/>
    </source>
</evidence>
<keyword evidence="3" id="KW-0560">Oxidoreductase</keyword>
<dbReference type="InterPro" id="IPR036249">
    <property type="entry name" value="Thioredoxin-like_sf"/>
</dbReference>
<evidence type="ECO:0000256" key="5">
    <source>
        <dbReference type="ARBA" id="ARBA00047388"/>
    </source>
</evidence>
<dbReference type="VEuPathDB" id="FungiDB:PC110_g21874"/>